<dbReference type="EMBL" id="SPSF01000051">
    <property type="protein sequence ID" value="MPQ64558.1"/>
    <property type="molecule type" value="Genomic_DNA"/>
</dbReference>
<comment type="caution">
    <text evidence="2">The sequence shown here is derived from an EMBL/GenBank/DDBJ whole genome shotgun (WGS) entry which is preliminary data.</text>
</comment>
<feature type="transmembrane region" description="Helical" evidence="1">
    <location>
        <begin position="15"/>
        <end position="35"/>
    </location>
</feature>
<reference evidence="2 3" key="1">
    <citation type="journal article" date="2019" name="Lett. Appl. Microbiol.">
        <title>A case of 'blown pack' spoilage of vacuum-packaged pork likely associated with Clostridium estertheticum in Canada.</title>
        <authorList>
            <person name="Zhang P."/>
            <person name="Ward P."/>
            <person name="McMullen L.M."/>
            <person name="Yang X."/>
        </authorList>
    </citation>
    <scope>NUCLEOTIDE SEQUENCE [LARGE SCALE GENOMIC DNA]</scope>
    <source>
        <strain evidence="2 3">MA19</strain>
    </source>
</reference>
<protein>
    <submittedName>
        <fullName evidence="2">Uncharacterized protein</fullName>
    </submittedName>
</protein>
<name>A0A5N7J742_9CLOT</name>
<keyword evidence="1" id="KW-0812">Transmembrane</keyword>
<feature type="transmembrane region" description="Helical" evidence="1">
    <location>
        <begin position="109"/>
        <end position="132"/>
    </location>
</feature>
<organism evidence="2 3">
    <name type="scientific">Clostridium estertheticum</name>
    <dbReference type="NCBI Taxonomy" id="238834"/>
    <lineage>
        <taxon>Bacteria</taxon>
        <taxon>Bacillati</taxon>
        <taxon>Bacillota</taxon>
        <taxon>Clostridia</taxon>
        <taxon>Eubacteriales</taxon>
        <taxon>Clostridiaceae</taxon>
        <taxon>Clostridium</taxon>
    </lineage>
</organism>
<keyword evidence="1" id="KW-1133">Transmembrane helix</keyword>
<evidence type="ECO:0000313" key="2">
    <source>
        <dbReference type="EMBL" id="MPQ64558.1"/>
    </source>
</evidence>
<dbReference type="AlphaFoldDB" id="A0A5N7J742"/>
<evidence type="ECO:0000313" key="3">
    <source>
        <dbReference type="Proteomes" id="UP000342249"/>
    </source>
</evidence>
<feature type="transmembrane region" description="Helical" evidence="1">
    <location>
        <begin position="47"/>
        <end position="63"/>
    </location>
</feature>
<dbReference type="Proteomes" id="UP000342249">
    <property type="component" value="Unassembled WGS sequence"/>
</dbReference>
<keyword evidence="1" id="KW-0472">Membrane</keyword>
<gene>
    <name evidence="2" type="ORF">E4V82_20995</name>
</gene>
<dbReference type="RefSeq" id="WP_152753731.1">
    <property type="nucleotide sequence ID" value="NZ_SPSE01000057.1"/>
</dbReference>
<proteinExistence type="predicted"/>
<sequence length="137" mass="15856">MKKQQIKTIDKKVSLRVWISVEIIPSLFLFVYYWMSINRYFQPVHVIIQYAFIGCMILFLKVIRDKRDVFDEFAKETLYKTNTICLDIAYIIMAIILIASTVMNQTVVIIGYLIAGGIVVLAVLRAVIFCIIDKRGL</sequence>
<evidence type="ECO:0000256" key="1">
    <source>
        <dbReference type="SAM" id="Phobius"/>
    </source>
</evidence>
<feature type="transmembrane region" description="Helical" evidence="1">
    <location>
        <begin position="84"/>
        <end position="103"/>
    </location>
</feature>
<accession>A0A5N7J742</accession>